<reference evidence="2" key="1">
    <citation type="submission" date="2023-01" db="EMBL/GenBank/DDBJ databases">
        <authorList>
            <person name="Piombo E."/>
        </authorList>
    </citation>
    <scope>NUCLEOTIDE SEQUENCE</scope>
</reference>
<proteinExistence type="predicted"/>
<evidence type="ECO:0000313" key="2">
    <source>
        <dbReference type="EMBL" id="CAI6091595.1"/>
    </source>
</evidence>
<protein>
    <submittedName>
        <fullName evidence="2">Uncharacterized protein</fullName>
    </submittedName>
</protein>
<keyword evidence="3" id="KW-1185">Reference proteome</keyword>
<dbReference type="Proteomes" id="UP001160390">
    <property type="component" value="Unassembled WGS sequence"/>
</dbReference>
<gene>
    <name evidence="2" type="ORF">CCHLO57077_00014663</name>
</gene>
<dbReference type="AlphaFoldDB" id="A0AA35M7K9"/>
<accession>A0AA35M7K9</accession>
<dbReference type="EMBL" id="CABFNP030001191">
    <property type="protein sequence ID" value="CAI6091595.1"/>
    <property type="molecule type" value="Genomic_DNA"/>
</dbReference>
<evidence type="ECO:0000313" key="3">
    <source>
        <dbReference type="Proteomes" id="UP001160390"/>
    </source>
</evidence>
<name>A0AA35M7K9_9HYPO</name>
<comment type="caution">
    <text evidence="2">The sequence shown here is derived from an EMBL/GenBank/DDBJ whole genome shotgun (WGS) entry which is preliminary data.</text>
</comment>
<organism evidence="2 3">
    <name type="scientific">Clonostachys chloroleuca</name>
    <dbReference type="NCBI Taxonomy" id="1926264"/>
    <lineage>
        <taxon>Eukaryota</taxon>
        <taxon>Fungi</taxon>
        <taxon>Dikarya</taxon>
        <taxon>Ascomycota</taxon>
        <taxon>Pezizomycotina</taxon>
        <taxon>Sordariomycetes</taxon>
        <taxon>Hypocreomycetidae</taxon>
        <taxon>Hypocreales</taxon>
        <taxon>Bionectriaceae</taxon>
        <taxon>Clonostachys</taxon>
    </lineage>
</organism>
<feature type="region of interest" description="Disordered" evidence="1">
    <location>
        <begin position="1"/>
        <end position="22"/>
    </location>
</feature>
<sequence>MPNTTVAPPSPPPSQAAISSKDSAANNEVVVAALGAKYAEAGCCHKDKIDECEIRCADTNPADGARVGLT</sequence>
<evidence type="ECO:0000256" key="1">
    <source>
        <dbReference type="SAM" id="MobiDB-lite"/>
    </source>
</evidence>